<organism evidence="2 3">
    <name type="scientific">Streptomyces hygroscopicus</name>
    <dbReference type="NCBI Taxonomy" id="1912"/>
    <lineage>
        <taxon>Bacteria</taxon>
        <taxon>Bacillati</taxon>
        <taxon>Actinomycetota</taxon>
        <taxon>Actinomycetes</taxon>
        <taxon>Kitasatosporales</taxon>
        <taxon>Streptomycetaceae</taxon>
        <taxon>Streptomyces</taxon>
        <taxon>Streptomyces violaceusniger group</taxon>
    </lineage>
</organism>
<reference evidence="2" key="1">
    <citation type="submission" date="2024-05" db="EMBL/GenBank/DDBJ databases">
        <title>Whole genome shotgun sequence of Streptomyces hygroscopicus NBRC 113678.</title>
        <authorList>
            <person name="Komaki H."/>
            <person name="Tamura T."/>
        </authorList>
    </citation>
    <scope>NUCLEOTIDE SEQUENCE</scope>
    <source>
        <strain evidence="2">N11-34</strain>
    </source>
</reference>
<dbReference type="EMBL" id="BNEK01000003">
    <property type="protein sequence ID" value="GHJ28598.1"/>
    <property type="molecule type" value="Genomic_DNA"/>
</dbReference>
<evidence type="ECO:0000256" key="1">
    <source>
        <dbReference type="SAM" id="MobiDB-lite"/>
    </source>
</evidence>
<accession>A0ABQ3U063</accession>
<protein>
    <submittedName>
        <fullName evidence="2">Uncharacterized protein</fullName>
    </submittedName>
</protein>
<comment type="caution">
    <text evidence="2">The sequence shown here is derived from an EMBL/GenBank/DDBJ whole genome shotgun (WGS) entry which is preliminary data.</text>
</comment>
<evidence type="ECO:0000313" key="3">
    <source>
        <dbReference type="Proteomes" id="UP001054854"/>
    </source>
</evidence>
<keyword evidence="3" id="KW-1185">Reference proteome</keyword>
<name>A0ABQ3U063_STRHY</name>
<dbReference type="RefSeq" id="WP_236257164.1">
    <property type="nucleotide sequence ID" value="NZ_BNEK01000003.1"/>
</dbReference>
<feature type="region of interest" description="Disordered" evidence="1">
    <location>
        <begin position="219"/>
        <end position="241"/>
    </location>
</feature>
<evidence type="ECO:0000313" key="2">
    <source>
        <dbReference type="EMBL" id="GHJ28598.1"/>
    </source>
</evidence>
<proteinExistence type="predicted"/>
<gene>
    <name evidence="2" type="ORF">TPA0910_30310</name>
</gene>
<dbReference type="Proteomes" id="UP001054854">
    <property type="component" value="Unassembled WGS sequence"/>
</dbReference>
<sequence length="241" mass="26157">MTPVTSDQIAVFAQQRAELDAERRRIQKAYCLTVLDHVAAKVRQACPESAYIGVAYDGKTRELDLLGVLGEQTSPLGGLPWLWEASDEEHPLAELAVEIEADVETALEPYDSPAWATVRRNSASDGNLWLIELPPLDRAARIAQLVREHHPEATAVAIDGRRGGRIIEVFEGVADDGTPVRAPRPKWSAACDTALTRLLGQVLALPALADRHLMPLPGDNAHPHGVGTSDQVRLMPLPPTA</sequence>